<dbReference type="EMBL" id="QWLB01000033">
    <property type="protein sequence ID" value="RIH91778.1"/>
    <property type="molecule type" value="Genomic_DNA"/>
</dbReference>
<evidence type="ECO:0000259" key="1">
    <source>
        <dbReference type="Pfam" id="PF12728"/>
    </source>
</evidence>
<dbReference type="SUPFAM" id="SSF46955">
    <property type="entry name" value="Putative DNA-binding domain"/>
    <property type="match status" value="1"/>
</dbReference>
<gene>
    <name evidence="2" type="ORF">Mgrana_02355</name>
</gene>
<dbReference type="Proteomes" id="UP000266178">
    <property type="component" value="Unassembled WGS sequence"/>
</dbReference>
<dbReference type="Gene3D" id="1.10.1660.10">
    <property type="match status" value="1"/>
</dbReference>
<proteinExistence type="predicted"/>
<accession>A0A399F6B9</accession>
<feature type="domain" description="Helix-turn-helix" evidence="1">
    <location>
        <begin position="15"/>
        <end position="56"/>
    </location>
</feature>
<dbReference type="OrthoDB" id="4870800at2"/>
<evidence type="ECO:0000313" key="3">
    <source>
        <dbReference type="Proteomes" id="UP000266178"/>
    </source>
</evidence>
<organism evidence="2 3">
    <name type="scientific">Meiothermus granaticius NBRC 107808</name>
    <dbReference type="NCBI Taxonomy" id="1227551"/>
    <lineage>
        <taxon>Bacteria</taxon>
        <taxon>Thermotogati</taxon>
        <taxon>Deinococcota</taxon>
        <taxon>Deinococci</taxon>
        <taxon>Thermales</taxon>
        <taxon>Thermaceae</taxon>
        <taxon>Meiothermus</taxon>
    </lineage>
</organism>
<keyword evidence="3" id="KW-1185">Reference proteome</keyword>
<name>A0A399F6B9_9DEIN</name>
<dbReference type="InterPro" id="IPR041657">
    <property type="entry name" value="HTH_17"/>
</dbReference>
<dbReference type="Pfam" id="PF12728">
    <property type="entry name" value="HTH_17"/>
    <property type="match status" value="1"/>
</dbReference>
<protein>
    <recommendedName>
        <fullName evidence="1">Helix-turn-helix domain-containing protein</fullName>
    </recommendedName>
</protein>
<reference evidence="2 3" key="1">
    <citation type="submission" date="2018-08" db="EMBL/GenBank/DDBJ databases">
        <title>Meiothermus granaticius genome AF-68 sequencing project.</title>
        <authorList>
            <person name="Da Costa M.S."/>
            <person name="Albuquerque L."/>
            <person name="Raposo P."/>
            <person name="Froufe H.J.C."/>
            <person name="Barroso C.S."/>
            <person name="Egas C."/>
        </authorList>
    </citation>
    <scope>NUCLEOTIDE SEQUENCE [LARGE SCALE GENOMIC DNA]</scope>
    <source>
        <strain evidence="2 3">AF-68</strain>
    </source>
</reference>
<dbReference type="AlphaFoldDB" id="A0A399F6B9"/>
<dbReference type="InterPro" id="IPR009061">
    <property type="entry name" value="DNA-bd_dom_put_sf"/>
</dbReference>
<dbReference type="RefSeq" id="WP_147021238.1">
    <property type="nucleotide sequence ID" value="NZ_BJXM01000035.1"/>
</dbReference>
<sequence>MTKTPSVFKDLIALEDLADITGRHPNTLRDWVKKGLLPGTRISERVYVVSKSLFLQSLSNGLLSDRFTAREAKEILAKLNQQEAQP</sequence>
<evidence type="ECO:0000313" key="2">
    <source>
        <dbReference type="EMBL" id="RIH91778.1"/>
    </source>
</evidence>
<comment type="caution">
    <text evidence="2">The sequence shown here is derived from an EMBL/GenBank/DDBJ whole genome shotgun (WGS) entry which is preliminary data.</text>
</comment>